<keyword evidence="5 8" id="KW-0812">Transmembrane</keyword>
<evidence type="ECO:0000256" key="2">
    <source>
        <dbReference type="ARBA" id="ARBA00007998"/>
    </source>
</evidence>
<evidence type="ECO:0000256" key="5">
    <source>
        <dbReference type="ARBA" id="ARBA00022692"/>
    </source>
</evidence>
<keyword evidence="10" id="KW-1185">Reference proteome</keyword>
<dbReference type="Pfam" id="PF03845">
    <property type="entry name" value="Spore_permease"/>
    <property type="match status" value="1"/>
</dbReference>
<sequence length="378" mass="42326">MDNNVISPRQFMYLVSLFLIGSSILIVPTPLAKNADQDGWIASFLGMSVGVLFILLYHKIAVTIGDRTFIEATIDVFGKWFGRVICFFHLAFIYILASLVLRNIGDFMTTQILEETPLQFTHILFMLVVILGARLGIEVIGRSAEMFITWISLLLLFLFLFLTPQLEMDNIQPIFGSGIKSMIQGSFTVMNTPVLEMVVLLMIYPKVKEKTKARQAWLLGLLIGGGFLSLITLFSILVLGSDLTALNEYPVYELASKINIAGFLEGIEIIVAIVWMLTIFFKLIILYYGAALGIAQFLNIDDYRVLLLPLGMGLVVLSIIVYPDVAYFETFVRNVFPYKIMHGLLLPLLLLIGALIKKKTNTKGKPAPKGKVERNVQE</sequence>
<accession>A0ABQ1NDU6</accession>
<feature type="transmembrane region" description="Helical" evidence="8">
    <location>
        <begin position="144"/>
        <end position="162"/>
    </location>
</feature>
<feature type="transmembrane region" description="Helical" evidence="8">
    <location>
        <begin position="120"/>
        <end position="137"/>
    </location>
</feature>
<evidence type="ECO:0000256" key="6">
    <source>
        <dbReference type="ARBA" id="ARBA00022989"/>
    </source>
</evidence>
<keyword evidence="7 8" id="KW-0472">Membrane</keyword>
<dbReference type="RefSeq" id="WP_062444040.1">
    <property type="nucleotide sequence ID" value="NZ_BMCJ01000001.1"/>
</dbReference>
<dbReference type="NCBIfam" id="TIGR00912">
    <property type="entry name" value="2A0309"/>
    <property type="match status" value="1"/>
</dbReference>
<comment type="caution">
    <text evidence="9">The sequence shown here is derived from an EMBL/GenBank/DDBJ whole genome shotgun (WGS) entry which is preliminary data.</text>
</comment>
<reference evidence="10" key="1">
    <citation type="journal article" date="2019" name="Int. J. Syst. Evol. Microbiol.">
        <title>The Global Catalogue of Microorganisms (GCM) 10K type strain sequencing project: providing services to taxonomists for standard genome sequencing and annotation.</title>
        <authorList>
            <consortium name="The Broad Institute Genomics Platform"/>
            <consortium name="The Broad Institute Genome Sequencing Center for Infectious Disease"/>
            <person name="Wu L."/>
            <person name="Ma J."/>
        </authorList>
    </citation>
    <scope>NUCLEOTIDE SEQUENCE [LARGE SCALE GENOMIC DNA]</scope>
    <source>
        <strain evidence="10">CCM 7282</strain>
    </source>
</reference>
<proteinExistence type="inferred from homology"/>
<dbReference type="InterPro" id="IPR004761">
    <property type="entry name" value="Spore_GerAB"/>
</dbReference>
<dbReference type="PANTHER" id="PTHR34975:SF2">
    <property type="entry name" value="SPORE GERMINATION PROTEIN A2"/>
    <property type="match status" value="1"/>
</dbReference>
<gene>
    <name evidence="9" type="ORF">GCM10007216_00090</name>
</gene>
<comment type="similarity">
    <text evidence="2">Belongs to the amino acid-polyamine-organocation (APC) superfamily. Spore germination protein (SGP) (TC 2.A.3.9) family.</text>
</comment>
<keyword evidence="6 8" id="KW-1133">Transmembrane helix</keyword>
<dbReference type="EMBL" id="BMCJ01000001">
    <property type="protein sequence ID" value="GGC73443.1"/>
    <property type="molecule type" value="Genomic_DNA"/>
</dbReference>
<evidence type="ECO:0000256" key="4">
    <source>
        <dbReference type="ARBA" id="ARBA00022544"/>
    </source>
</evidence>
<feature type="transmembrane region" description="Helical" evidence="8">
    <location>
        <begin position="305"/>
        <end position="323"/>
    </location>
</feature>
<evidence type="ECO:0000313" key="9">
    <source>
        <dbReference type="EMBL" id="GGC73443.1"/>
    </source>
</evidence>
<keyword evidence="4" id="KW-0309">Germination</keyword>
<protein>
    <submittedName>
        <fullName evidence="9">Germination protein</fullName>
    </submittedName>
</protein>
<feature type="transmembrane region" description="Helical" evidence="8">
    <location>
        <begin position="260"/>
        <end position="285"/>
    </location>
</feature>
<evidence type="ECO:0000256" key="1">
    <source>
        <dbReference type="ARBA" id="ARBA00004141"/>
    </source>
</evidence>
<feature type="transmembrane region" description="Helical" evidence="8">
    <location>
        <begin position="40"/>
        <end position="60"/>
    </location>
</feature>
<comment type="subcellular location">
    <subcellularLocation>
        <location evidence="1">Membrane</location>
        <topology evidence="1">Multi-pass membrane protein</topology>
    </subcellularLocation>
</comment>
<name>A0ABQ1NDU6_9BACI</name>
<feature type="transmembrane region" description="Helical" evidence="8">
    <location>
        <begin position="12"/>
        <end position="28"/>
    </location>
</feature>
<dbReference type="Proteomes" id="UP000619534">
    <property type="component" value="Unassembled WGS sequence"/>
</dbReference>
<keyword evidence="3" id="KW-0813">Transport</keyword>
<feature type="transmembrane region" description="Helical" evidence="8">
    <location>
        <begin position="80"/>
        <end position="100"/>
    </location>
</feature>
<evidence type="ECO:0000256" key="8">
    <source>
        <dbReference type="SAM" id="Phobius"/>
    </source>
</evidence>
<feature type="transmembrane region" description="Helical" evidence="8">
    <location>
        <begin position="182"/>
        <end position="204"/>
    </location>
</feature>
<feature type="transmembrane region" description="Helical" evidence="8">
    <location>
        <begin position="335"/>
        <end position="356"/>
    </location>
</feature>
<evidence type="ECO:0000313" key="10">
    <source>
        <dbReference type="Proteomes" id="UP000619534"/>
    </source>
</evidence>
<feature type="transmembrane region" description="Helical" evidence="8">
    <location>
        <begin position="216"/>
        <end position="240"/>
    </location>
</feature>
<evidence type="ECO:0000256" key="3">
    <source>
        <dbReference type="ARBA" id="ARBA00022448"/>
    </source>
</evidence>
<evidence type="ECO:0000256" key="7">
    <source>
        <dbReference type="ARBA" id="ARBA00023136"/>
    </source>
</evidence>
<organism evidence="9 10">
    <name type="scientific">Thalassobacillus devorans</name>
    <dbReference type="NCBI Taxonomy" id="279813"/>
    <lineage>
        <taxon>Bacteria</taxon>
        <taxon>Bacillati</taxon>
        <taxon>Bacillota</taxon>
        <taxon>Bacilli</taxon>
        <taxon>Bacillales</taxon>
        <taxon>Bacillaceae</taxon>
        <taxon>Thalassobacillus</taxon>
    </lineage>
</organism>
<dbReference type="PANTHER" id="PTHR34975">
    <property type="entry name" value="SPORE GERMINATION PROTEIN A2"/>
    <property type="match status" value="1"/>
</dbReference>